<keyword evidence="1" id="KW-0433">Leucine-rich repeat</keyword>
<evidence type="ECO:0000256" key="2">
    <source>
        <dbReference type="ARBA" id="ARBA00022737"/>
    </source>
</evidence>
<keyword evidence="2" id="KW-0677">Repeat</keyword>
<dbReference type="PANTHER" id="PTHR46652:SF3">
    <property type="entry name" value="LEUCINE-RICH REPEAT-CONTAINING PROTEIN 9"/>
    <property type="match status" value="1"/>
</dbReference>
<comment type="caution">
    <text evidence="3">The sequence shown here is derived from an EMBL/GenBank/DDBJ whole genome shotgun (WGS) entry which is preliminary data.</text>
</comment>
<keyword evidence="4" id="KW-1185">Reference proteome</keyword>
<protein>
    <recommendedName>
        <fullName evidence="5">Leucine Rich Repeat family protein</fullName>
    </recommendedName>
</protein>
<name>A0ABR2L9S9_9EUKA</name>
<dbReference type="InterPro" id="IPR032675">
    <property type="entry name" value="LRR_dom_sf"/>
</dbReference>
<evidence type="ECO:0000256" key="1">
    <source>
        <dbReference type="ARBA" id="ARBA00022614"/>
    </source>
</evidence>
<sequence length="498" mass="55602">MTNYSQIPQEKFQPNAVGSNVVMKENPFILDDISGKQNKILNAVKTPTNCLIYRNQPPTIHIIGSEFPTVLNINSKDLNAIPEIPSSIRILLIRENAVKSLHPISGHPSLEVLDASQNLIEQLEFEVPPLRIRAILLASNAITKISNTCTFDFLEILNLSGNRLSEFNFFQFPSIKTLNLSCNQFSTFEINSPTLIELSIQGNSLMSLAISNAQSLTHIDFSDNYLNDISVIEKVQTLTHLSGLGNKFNENWISFAVSSIPALECINGRKISDGERAIHRDRIAKMVRAAQAPYPHLKISKIRNLMRQLKQIETKPIPSSDDIEDIWLACSKEKHSRIMLIEENAKNIPTTSTMDDEGCLTIFGAIMTDEYLSTDFKSLKLQYVPIIPGTEITQNVMKLGQKGPTMLTLDHNMISSVADALFLTAFEMVEVIRVEGNAITRMSLFRPLLSYLMPSLQVINGIAITTAEKLSGIDHFQNLLRITKGIHVETGIEDITDN</sequence>
<proteinExistence type="predicted"/>
<gene>
    <name evidence="3" type="ORF">M9Y10_002441</name>
</gene>
<dbReference type="SUPFAM" id="SSF52058">
    <property type="entry name" value="L domain-like"/>
    <property type="match status" value="1"/>
</dbReference>
<dbReference type="Proteomes" id="UP001470230">
    <property type="component" value="Unassembled WGS sequence"/>
</dbReference>
<evidence type="ECO:0000313" key="4">
    <source>
        <dbReference type="Proteomes" id="UP001470230"/>
    </source>
</evidence>
<evidence type="ECO:0008006" key="5">
    <source>
        <dbReference type="Google" id="ProtNLM"/>
    </source>
</evidence>
<dbReference type="PANTHER" id="PTHR46652">
    <property type="entry name" value="LEUCINE-RICH REPEAT AND IQ DOMAIN-CONTAINING PROTEIN 1-RELATED"/>
    <property type="match status" value="1"/>
</dbReference>
<dbReference type="Gene3D" id="3.80.10.10">
    <property type="entry name" value="Ribonuclease Inhibitor"/>
    <property type="match status" value="3"/>
</dbReference>
<dbReference type="InterPro" id="IPR050836">
    <property type="entry name" value="SDS22/Internalin_LRR"/>
</dbReference>
<evidence type="ECO:0000313" key="3">
    <source>
        <dbReference type="EMBL" id="KAK8900118.1"/>
    </source>
</evidence>
<organism evidence="3 4">
    <name type="scientific">Tritrichomonas musculus</name>
    <dbReference type="NCBI Taxonomy" id="1915356"/>
    <lineage>
        <taxon>Eukaryota</taxon>
        <taxon>Metamonada</taxon>
        <taxon>Parabasalia</taxon>
        <taxon>Tritrichomonadida</taxon>
        <taxon>Tritrichomonadidae</taxon>
        <taxon>Tritrichomonas</taxon>
    </lineage>
</organism>
<reference evidence="3 4" key="1">
    <citation type="submission" date="2024-04" db="EMBL/GenBank/DDBJ databases">
        <title>Tritrichomonas musculus Genome.</title>
        <authorList>
            <person name="Alves-Ferreira E."/>
            <person name="Grigg M."/>
            <person name="Lorenzi H."/>
            <person name="Galac M."/>
        </authorList>
    </citation>
    <scope>NUCLEOTIDE SEQUENCE [LARGE SCALE GENOMIC DNA]</scope>
    <source>
        <strain evidence="3 4">EAF2021</strain>
    </source>
</reference>
<accession>A0ABR2L9S9</accession>
<dbReference type="EMBL" id="JAPFFF010000001">
    <property type="protein sequence ID" value="KAK8900118.1"/>
    <property type="molecule type" value="Genomic_DNA"/>
</dbReference>